<keyword evidence="1" id="KW-0812">Transmembrane</keyword>
<feature type="transmembrane region" description="Helical" evidence="1">
    <location>
        <begin position="110"/>
        <end position="130"/>
    </location>
</feature>
<gene>
    <name evidence="2" type="ORF">KJP28_16520</name>
</gene>
<comment type="caution">
    <text evidence="2">The sequence shown here is derived from an EMBL/GenBank/DDBJ whole genome shotgun (WGS) entry which is preliminary data.</text>
</comment>
<evidence type="ECO:0000313" key="3">
    <source>
        <dbReference type="Proteomes" id="UP000756530"/>
    </source>
</evidence>
<feature type="transmembrane region" description="Helical" evidence="1">
    <location>
        <begin position="84"/>
        <end position="104"/>
    </location>
</feature>
<sequence>MNHGKTNIAAGLLFLAAFMAYGFLLIYLRDFAPGKEQWIADYGLGTHFEARLAHVHGNLFALMNVMIGFLLLKLPIGATSAKWVSWLALAGMLMPIGIVAEIVLSASPALVLAGAISMVVSVAWLGLASWRMRQATA</sequence>
<feature type="transmembrane region" description="Helical" evidence="1">
    <location>
        <begin position="52"/>
        <end position="72"/>
    </location>
</feature>
<evidence type="ECO:0000313" key="2">
    <source>
        <dbReference type="EMBL" id="MBV7380531.1"/>
    </source>
</evidence>
<organism evidence="2 3">
    <name type="scientific">Maritimibacter dapengensis</name>
    <dbReference type="NCBI Taxonomy" id="2836868"/>
    <lineage>
        <taxon>Bacteria</taxon>
        <taxon>Pseudomonadati</taxon>
        <taxon>Pseudomonadota</taxon>
        <taxon>Alphaproteobacteria</taxon>
        <taxon>Rhodobacterales</taxon>
        <taxon>Roseobacteraceae</taxon>
        <taxon>Maritimibacter</taxon>
    </lineage>
</organism>
<reference evidence="2 3" key="1">
    <citation type="submission" date="2021-05" db="EMBL/GenBank/DDBJ databases">
        <title>Culturable bacteria isolated from Daya Bay.</title>
        <authorList>
            <person name="Zheng W."/>
            <person name="Yu S."/>
            <person name="Huang Y."/>
        </authorList>
    </citation>
    <scope>NUCLEOTIDE SEQUENCE [LARGE SCALE GENOMIC DNA]</scope>
    <source>
        <strain evidence="2 3">DP4N28-5</strain>
    </source>
</reference>
<name>A0ABS6T7Q9_9RHOB</name>
<dbReference type="Proteomes" id="UP000756530">
    <property type="component" value="Unassembled WGS sequence"/>
</dbReference>
<accession>A0ABS6T7Q9</accession>
<dbReference type="RefSeq" id="WP_218393733.1">
    <property type="nucleotide sequence ID" value="NZ_JAHUZE010000004.1"/>
</dbReference>
<keyword evidence="3" id="KW-1185">Reference proteome</keyword>
<keyword evidence="1" id="KW-0472">Membrane</keyword>
<feature type="transmembrane region" description="Helical" evidence="1">
    <location>
        <begin position="7"/>
        <end position="28"/>
    </location>
</feature>
<dbReference type="EMBL" id="JAHUZE010000004">
    <property type="protein sequence ID" value="MBV7380531.1"/>
    <property type="molecule type" value="Genomic_DNA"/>
</dbReference>
<evidence type="ECO:0000256" key="1">
    <source>
        <dbReference type="SAM" id="Phobius"/>
    </source>
</evidence>
<keyword evidence="1" id="KW-1133">Transmembrane helix</keyword>
<protein>
    <submittedName>
        <fullName evidence="2">Uncharacterized protein</fullName>
    </submittedName>
</protein>
<proteinExistence type="predicted"/>